<protein>
    <submittedName>
        <fullName evidence="1">Uncharacterized protein</fullName>
    </submittedName>
</protein>
<dbReference type="AlphaFoldDB" id="A0A1L8WQA8"/>
<name>A0A1L8WQA8_9ENTE</name>
<accession>A0A1L8WQA8</accession>
<gene>
    <name evidence="1" type="ORF">RV14_GL001914</name>
</gene>
<reference evidence="1 2" key="1">
    <citation type="submission" date="2014-12" db="EMBL/GenBank/DDBJ databases">
        <title>Draft genome sequences of 29 type strains of Enterococci.</title>
        <authorList>
            <person name="Zhong Z."/>
            <person name="Sun Z."/>
            <person name="Liu W."/>
            <person name="Zhang W."/>
            <person name="Zhang H."/>
        </authorList>
    </citation>
    <scope>NUCLEOTIDE SEQUENCE [LARGE SCALE GENOMIC DNA]</scope>
    <source>
        <strain evidence="1 2">DSM 15687</strain>
    </source>
</reference>
<keyword evidence="2" id="KW-1185">Reference proteome</keyword>
<proteinExistence type="predicted"/>
<dbReference type="STRING" id="150033.RV14_GL001914"/>
<sequence>MNIQSALAKIHLEGKVIPIIGGMLIKCIGFKSWDKLIS</sequence>
<evidence type="ECO:0000313" key="2">
    <source>
        <dbReference type="Proteomes" id="UP000182152"/>
    </source>
</evidence>
<comment type="caution">
    <text evidence="1">The sequence shown here is derived from an EMBL/GenBank/DDBJ whole genome shotgun (WGS) entry which is preliminary data.</text>
</comment>
<evidence type="ECO:0000313" key="1">
    <source>
        <dbReference type="EMBL" id="OJG83219.1"/>
    </source>
</evidence>
<dbReference type="Proteomes" id="UP000182152">
    <property type="component" value="Unassembled WGS sequence"/>
</dbReference>
<dbReference type="EMBL" id="JXLB01000005">
    <property type="protein sequence ID" value="OJG83219.1"/>
    <property type="molecule type" value="Genomic_DNA"/>
</dbReference>
<organism evidence="1 2">
    <name type="scientific">Enterococcus ratti</name>
    <dbReference type="NCBI Taxonomy" id="150033"/>
    <lineage>
        <taxon>Bacteria</taxon>
        <taxon>Bacillati</taxon>
        <taxon>Bacillota</taxon>
        <taxon>Bacilli</taxon>
        <taxon>Lactobacillales</taxon>
        <taxon>Enterococcaceae</taxon>
        <taxon>Enterococcus</taxon>
    </lineage>
</organism>